<reference evidence="2" key="1">
    <citation type="submission" date="2021-09" db="EMBL/GenBank/DDBJ databases">
        <authorList>
            <consortium name="AG Swart"/>
            <person name="Singh M."/>
            <person name="Singh A."/>
            <person name="Seah K."/>
            <person name="Emmerich C."/>
        </authorList>
    </citation>
    <scope>NUCLEOTIDE SEQUENCE</scope>
    <source>
        <strain evidence="2">ATCC30299</strain>
    </source>
</reference>
<feature type="compositionally biased region" description="Basic and acidic residues" evidence="1">
    <location>
        <begin position="251"/>
        <end position="270"/>
    </location>
</feature>
<feature type="region of interest" description="Disordered" evidence="1">
    <location>
        <begin position="74"/>
        <end position="138"/>
    </location>
</feature>
<dbReference type="AlphaFoldDB" id="A0AAU9JT09"/>
<evidence type="ECO:0000313" key="3">
    <source>
        <dbReference type="Proteomes" id="UP001162131"/>
    </source>
</evidence>
<sequence length="292" mass="32885">MAQTNFIERFKNKVSTIGKSGEIEIDPAKPILKANSAQFHKSIMQLSASNIIRNNLQSPKPDTFVSARPIKVAAKDDSPTSPKTVTATFSAPLQPEVINGATPNISQSRNPDQNQRRNYSHSATPFRKPQVDDVPKTSDGITQSFESRYAKKQGVIDFSPYTLTDYHMIKNDKYYELGGLGAVNIGTEEWIKRKEMQDRRVDYAKQVKYINAASLPPSGAKKTPKITEKVPSKMQRANEFAKNIPKPQLKIRNDSIEGKENPSEKDFSPLEYQLDKHDSYRTIIDEIKANIE</sequence>
<evidence type="ECO:0000313" key="2">
    <source>
        <dbReference type="EMBL" id="CAG9327667.1"/>
    </source>
</evidence>
<dbReference type="InterPro" id="IPR027968">
    <property type="entry name" value="JHY"/>
</dbReference>
<dbReference type="Pfam" id="PF15261">
    <property type="entry name" value="JHY"/>
    <property type="match status" value="1"/>
</dbReference>
<name>A0AAU9JT09_9CILI</name>
<protein>
    <submittedName>
        <fullName evidence="2">Uncharacterized protein</fullName>
    </submittedName>
</protein>
<gene>
    <name evidence="2" type="ORF">BSTOLATCC_MIC44297</name>
</gene>
<comment type="caution">
    <text evidence="2">The sequence shown here is derived from an EMBL/GenBank/DDBJ whole genome shotgun (WGS) entry which is preliminary data.</text>
</comment>
<accession>A0AAU9JT09</accession>
<feature type="compositionally biased region" description="Polar residues" evidence="1">
    <location>
        <begin position="101"/>
        <end position="123"/>
    </location>
</feature>
<dbReference type="Proteomes" id="UP001162131">
    <property type="component" value="Unassembled WGS sequence"/>
</dbReference>
<feature type="compositionally biased region" description="Polar residues" evidence="1">
    <location>
        <begin position="79"/>
        <end position="91"/>
    </location>
</feature>
<organism evidence="2 3">
    <name type="scientific">Blepharisma stoltei</name>
    <dbReference type="NCBI Taxonomy" id="1481888"/>
    <lineage>
        <taxon>Eukaryota</taxon>
        <taxon>Sar</taxon>
        <taxon>Alveolata</taxon>
        <taxon>Ciliophora</taxon>
        <taxon>Postciliodesmatophora</taxon>
        <taxon>Heterotrichea</taxon>
        <taxon>Heterotrichida</taxon>
        <taxon>Blepharismidae</taxon>
        <taxon>Blepharisma</taxon>
    </lineage>
</organism>
<keyword evidence="3" id="KW-1185">Reference proteome</keyword>
<dbReference type="EMBL" id="CAJZBQ010000044">
    <property type="protein sequence ID" value="CAG9327667.1"/>
    <property type="molecule type" value="Genomic_DNA"/>
</dbReference>
<evidence type="ECO:0000256" key="1">
    <source>
        <dbReference type="SAM" id="MobiDB-lite"/>
    </source>
</evidence>
<proteinExistence type="predicted"/>
<feature type="region of interest" description="Disordered" evidence="1">
    <location>
        <begin position="243"/>
        <end position="270"/>
    </location>
</feature>